<dbReference type="AlphaFoldDB" id="A0A6M3IGV3"/>
<sequence length="288" mass="31444">MTTPQDGLTTAFFEWAEIAGTISISRKEERQNAGEGRLMNLLEAKIKQAEMTMREKLNGDLICGAVSGSTFVPELSVGGNLGLLPLGYFLRKLNATDPTRGGNVGNIAGATYSWWRHRTADIGANGTQTGNAFAIDATTYAILKVALFRMYNFCSRGSGGSPDLVVMDQVAYETYHNSMVGQISYTNQKMADMGFDNIKLRGATCLWDEKVPDIYTGTAAITKGTAFFLNTDFYQLFIDSETDIVTTPFIEPENQTAKTAKLLFMGNAAVSNLRKHGVCYDILQTISA</sequence>
<proteinExistence type="predicted"/>
<organism evidence="1">
    <name type="scientific">viral metagenome</name>
    <dbReference type="NCBI Taxonomy" id="1070528"/>
    <lineage>
        <taxon>unclassified sequences</taxon>
        <taxon>metagenomes</taxon>
        <taxon>organismal metagenomes</taxon>
    </lineage>
</organism>
<dbReference type="NCBIfam" id="NF033394">
    <property type="entry name" value="capsid_maj_Podo"/>
    <property type="match status" value="1"/>
</dbReference>
<name>A0A6M3IGV3_9ZZZZ</name>
<accession>A0A6M3IGV3</accession>
<protein>
    <submittedName>
        <fullName evidence="1">Putative capsid protein</fullName>
    </submittedName>
</protein>
<gene>
    <name evidence="1" type="ORF">MM415B01812_0008</name>
</gene>
<dbReference type="InterPro" id="IPR049718">
    <property type="entry name" value="AKO59007-like"/>
</dbReference>
<reference evidence="1" key="1">
    <citation type="submission" date="2020-03" db="EMBL/GenBank/DDBJ databases">
        <title>The deep terrestrial virosphere.</title>
        <authorList>
            <person name="Holmfeldt K."/>
            <person name="Nilsson E."/>
            <person name="Simone D."/>
            <person name="Lopez-Fernandez M."/>
            <person name="Wu X."/>
            <person name="de Brujin I."/>
            <person name="Lundin D."/>
            <person name="Andersson A."/>
            <person name="Bertilsson S."/>
            <person name="Dopson M."/>
        </authorList>
    </citation>
    <scope>NUCLEOTIDE SEQUENCE</scope>
    <source>
        <strain evidence="1">MM415B01812</strain>
    </source>
</reference>
<evidence type="ECO:0000313" key="1">
    <source>
        <dbReference type="EMBL" id="QJA56639.1"/>
    </source>
</evidence>
<dbReference type="EMBL" id="MT141231">
    <property type="protein sequence ID" value="QJA56639.1"/>
    <property type="molecule type" value="Genomic_DNA"/>
</dbReference>